<reference evidence="1 2" key="1">
    <citation type="submission" date="2024-01" db="EMBL/GenBank/DDBJ databases">
        <title>The complete chloroplast genome sequence of Lithospermum erythrorhizon: insights into the phylogenetic relationship among Boraginaceae species and the maternal lineages of purple gromwells.</title>
        <authorList>
            <person name="Okada T."/>
            <person name="Watanabe K."/>
        </authorList>
    </citation>
    <scope>NUCLEOTIDE SEQUENCE [LARGE SCALE GENOMIC DNA]</scope>
</reference>
<sequence>MFVPSNKRADVRTGCLANMRLKIDFTKKGYLIYHWTDEHNHIMIDADKVHLLPMFRDIQPAQKSIIDMHISCGISERATYDTFLSIYGGHPNVGFTRRDMSNYVQKNKMRNMAPGDGHVM</sequence>
<gene>
    <name evidence="1" type="ORF">LIER_23915</name>
</gene>
<protein>
    <recommendedName>
        <fullName evidence="3">FAR1 domain-containing protein</fullName>
    </recommendedName>
</protein>
<proteinExistence type="predicted"/>
<dbReference type="Proteomes" id="UP001454036">
    <property type="component" value="Unassembled WGS sequence"/>
</dbReference>
<dbReference type="AlphaFoldDB" id="A0AAV3R1H3"/>
<dbReference type="PANTHER" id="PTHR47718">
    <property type="entry name" value="OS01G0519700 PROTEIN"/>
    <property type="match status" value="1"/>
</dbReference>
<name>A0AAV3R1H3_LITER</name>
<keyword evidence="2" id="KW-1185">Reference proteome</keyword>
<dbReference type="EMBL" id="BAABME010006841">
    <property type="protein sequence ID" value="GAA0169421.1"/>
    <property type="molecule type" value="Genomic_DNA"/>
</dbReference>
<accession>A0AAV3R1H3</accession>
<evidence type="ECO:0000313" key="2">
    <source>
        <dbReference type="Proteomes" id="UP001454036"/>
    </source>
</evidence>
<comment type="caution">
    <text evidence="1">The sequence shown here is derived from an EMBL/GenBank/DDBJ whole genome shotgun (WGS) entry which is preliminary data.</text>
</comment>
<organism evidence="1 2">
    <name type="scientific">Lithospermum erythrorhizon</name>
    <name type="common">Purple gromwell</name>
    <name type="synonym">Lithospermum officinale var. erythrorhizon</name>
    <dbReference type="NCBI Taxonomy" id="34254"/>
    <lineage>
        <taxon>Eukaryota</taxon>
        <taxon>Viridiplantae</taxon>
        <taxon>Streptophyta</taxon>
        <taxon>Embryophyta</taxon>
        <taxon>Tracheophyta</taxon>
        <taxon>Spermatophyta</taxon>
        <taxon>Magnoliopsida</taxon>
        <taxon>eudicotyledons</taxon>
        <taxon>Gunneridae</taxon>
        <taxon>Pentapetalae</taxon>
        <taxon>asterids</taxon>
        <taxon>lamiids</taxon>
        <taxon>Boraginales</taxon>
        <taxon>Boraginaceae</taxon>
        <taxon>Boraginoideae</taxon>
        <taxon>Lithospermeae</taxon>
        <taxon>Lithospermum</taxon>
    </lineage>
</organism>
<evidence type="ECO:0008006" key="3">
    <source>
        <dbReference type="Google" id="ProtNLM"/>
    </source>
</evidence>
<evidence type="ECO:0000313" key="1">
    <source>
        <dbReference type="EMBL" id="GAA0169421.1"/>
    </source>
</evidence>